<dbReference type="Proteomes" id="UP000075531">
    <property type="component" value="Unassembled WGS sequence"/>
</dbReference>
<dbReference type="STRING" id="1121338.CLTEP_14030"/>
<dbReference type="InterPro" id="IPR024529">
    <property type="entry name" value="ECF_trnsprt_substrate-spec"/>
</dbReference>
<organism evidence="2 3">
    <name type="scientific">Clostridium tepidiprofundi DSM 19306</name>
    <dbReference type="NCBI Taxonomy" id="1121338"/>
    <lineage>
        <taxon>Bacteria</taxon>
        <taxon>Bacillati</taxon>
        <taxon>Bacillota</taxon>
        <taxon>Clostridia</taxon>
        <taxon>Eubacteriales</taxon>
        <taxon>Clostridiaceae</taxon>
        <taxon>Clostridium</taxon>
    </lineage>
</organism>
<dbReference type="OrthoDB" id="9815422at2"/>
<dbReference type="PATRIC" id="fig|1121338.3.peg.1437"/>
<evidence type="ECO:0000256" key="1">
    <source>
        <dbReference type="SAM" id="Phobius"/>
    </source>
</evidence>
<sequence>MQKNLKTNLNEMVRAAVLIAIGIILPLFFHTIKNAGSIFLPMHIPVLIGGFILSPAYAVSVGILSPLLSHLFTGMPPFPFVFVMIFELAAYGFFTSLLYNKIKLGLYPSLISSMLIGRIVNIIGVYFIIHLFMGKQFKLSILLSGLFLKGLPGIIIQLLLIPLIIKALNKSSLFESRR</sequence>
<dbReference type="GO" id="GO:0022857">
    <property type="term" value="F:transmembrane transporter activity"/>
    <property type="evidence" value="ECO:0007669"/>
    <property type="project" value="InterPro"/>
</dbReference>
<protein>
    <recommendedName>
        <fullName evidence="4">ECF transporter S component</fullName>
    </recommendedName>
</protein>
<dbReference type="Gene3D" id="1.10.1760.20">
    <property type="match status" value="1"/>
</dbReference>
<dbReference type="RefSeq" id="WP_066824524.1">
    <property type="nucleotide sequence ID" value="NZ_LTBA01000012.1"/>
</dbReference>
<dbReference type="EMBL" id="LTBA01000012">
    <property type="protein sequence ID" value="KYH34683.1"/>
    <property type="molecule type" value="Genomic_DNA"/>
</dbReference>
<keyword evidence="1" id="KW-1133">Transmembrane helix</keyword>
<evidence type="ECO:0008006" key="4">
    <source>
        <dbReference type="Google" id="ProtNLM"/>
    </source>
</evidence>
<evidence type="ECO:0000313" key="3">
    <source>
        <dbReference type="Proteomes" id="UP000075531"/>
    </source>
</evidence>
<feature type="transmembrane region" description="Helical" evidence="1">
    <location>
        <begin position="80"/>
        <end position="99"/>
    </location>
</feature>
<name>A0A151B4F6_9CLOT</name>
<accession>A0A151B4F6</accession>
<keyword evidence="1" id="KW-0812">Transmembrane</keyword>
<keyword evidence="3" id="KW-1185">Reference proteome</keyword>
<dbReference type="Pfam" id="PF12822">
    <property type="entry name" value="ECF_trnsprt"/>
    <property type="match status" value="1"/>
</dbReference>
<gene>
    <name evidence="2" type="ORF">CLTEP_14030</name>
</gene>
<feature type="transmembrane region" description="Helical" evidence="1">
    <location>
        <begin position="12"/>
        <end position="32"/>
    </location>
</feature>
<proteinExistence type="predicted"/>
<comment type="caution">
    <text evidence="2">The sequence shown here is derived from an EMBL/GenBank/DDBJ whole genome shotgun (WGS) entry which is preliminary data.</text>
</comment>
<feature type="transmembrane region" description="Helical" evidence="1">
    <location>
        <begin position="44"/>
        <end position="68"/>
    </location>
</feature>
<evidence type="ECO:0000313" key="2">
    <source>
        <dbReference type="EMBL" id="KYH34683.1"/>
    </source>
</evidence>
<reference evidence="2 3" key="1">
    <citation type="submission" date="2016-02" db="EMBL/GenBank/DDBJ databases">
        <title>Genome sequence of Clostridium tepidiprofundi DSM 19306.</title>
        <authorList>
            <person name="Poehlein A."/>
            <person name="Daniel R."/>
        </authorList>
    </citation>
    <scope>NUCLEOTIDE SEQUENCE [LARGE SCALE GENOMIC DNA]</scope>
    <source>
        <strain evidence="2 3">DSM 19306</strain>
    </source>
</reference>
<feature type="transmembrane region" description="Helical" evidence="1">
    <location>
        <begin position="106"/>
        <end position="129"/>
    </location>
</feature>
<dbReference type="AlphaFoldDB" id="A0A151B4F6"/>
<feature type="transmembrane region" description="Helical" evidence="1">
    <location>
        <begin position="141"/>
        <end position="168"/>
    </location>
</feature>
<keyword evidence="1" id="KW-0472">Membrane</keyword>